<evidence type="ECO:0000313" key="4">
    <source>
        <dbReference type="Proteomes" id="UP000801428"/>
    </source>
</evidence>
<name>A0A9P4W3H2_CURKU</name>
<sequence length="170" mass="18821">MKSNATLLLFAGAWRFLNTTDYAANGTILPDWHSRYPSGLTEYTESGYITVILTANDTTESEKRPKDLTLPAKPGDSDVRWALIGKYSLAFGGPFTLDVRRAYGNDWSGVLTTGPFTTATLPSYIGLSSSSNYSFHEKGRTLHLLSDLEGGGIRDLWFEKLPERDVFVQS</sequence>
<dbReference type="EMBL" id="SWKU01000049">
    <property type="protein sequence ID" value="KAF2993700.1"/>
    <property type="molecule type" value="Genomic_DNA"/>
</dbReference>
<evidence type="ECO:0000259" key="2">
    <source>
        <dbReference type="Pfam" id="PF13924"/>
    </source>
</evidence>
<feature type="chain" id="PRO_5040509154" description="Lipocalin-like domain-containing protein" evidence="1">
    <location>
        <begin position="20"/>
        <end position="170"/>
    </location>
</feature>
<dbReference type="Proteomes" id="UP000801428">
    <property type="component" value="Unassembled WGS sequence"/>
</dbReference>
<dbReference type="Pfam" id="PF13924">
    <property type="entry name" value="Lipocalin_5"/>
    <property type="match status" value="1"/>
</dbReference>
<feature type="signal peptide" evidence="1">
    <location>
        <begin position="1"/>
        <end position="19"/>
    </location>
</feature>
<keyword evidence="4" id="KW-1185">Reference proteome</keyword>
<keyword evidence="1" id="KW-0732">Signal</keyword>
<proteinExistence type="predicted"/>
<evidence type="ECO:0000313" key="3">
    <source>
        <dbReference type="EMBL" id="KAF2993700.1"/>
    </source>
</evidence>
<comment type="caution">
    <text evidence="3">The sequence shown here is derived from an EMBL/GenBank/DDBJ whole genome shotgun (WGS) entry which is preliminary data.</text>
</comment>
<organism evidence="3 4">
    <name type="scientific">Curvularia kusanoi</name>
    <name type="common">Cochliobolus kusanoi</name>
    <dbReference type="NCBI Taxonomy" id="90978"/>
    <lineage>
        <taxon>Eukaryota</taxon>
        <taxon>Fungi</taxon>
        <taxon>Dikarya</taxon>
        <taxon>Ascomycota</taxon>
        <taxon>Pezizomycotina</taxon>
        <taxon>Dothideomycetes</taxon>
        <taxon>Pleosporomycetidae</taxon>
        <taxon>Pleosporales</taxon>
        <taxon>Pleosporineae</taxon>
        <taxon>Pleosporaceae</taxon>
        <taxon>Curvularia</taxon>
    </lineage>
</organism>
<evidence type="ECO:0000256" key="1">
    <source>
        <dbReference type="SAM" id="SignalP"/>
    </source>
</evidence>
<gene>
    <name evidence="3" type="ORF">E8E13_002472</name>
</gene>
<dbReference type="InterPro" id="IPR024311">
    <property type="entry name" value="Lipocalin-like"/>
</dbReference>
<feature type="domain" description="Lipocalin-like" evidence="2">
    <location>
        <begin position="12"/>
        <end position="146"/>
    </location>
</feature>
<dbReference type="AlphaFoldDB" id="A0A9P4W3H2"/>
<reference evidence="3" key="1">
    <citation type="submission" date="2019-04" db="EMBL/GenBank/DDBJ databases">
        <title>Sequencing of skin fungus with MAO and IRED activity.</title>
        <authorList>
            <person name="Marsaioli A.J."/>
            <person name="Bonatto J.M.C."/>
            <person name="Reis Junior O."/>
        </authorList>
    </citation>
    <scope>NUCLEOTIDE SEQUENCE</scope>
    <source>
        <strain evidence="3">30M1</strain>
    </source>
</reference>
<protein>
    <recommendedName>
        <fullName evidence="2">Lipocalin-like domain-containing protein</fullName>
    </recommendedName>
</protein>
<accession>A0A9P4W3H2</accession>
<dbReference type="OrthoDB" id="3904217at2759"/>